<accession>A0AA38FSP0</accession>
<dbReference type="AlphaFoldDB" id="A0AA38FSP0"/>
<dbReference type="Proteomes" id="UP000824469">
    <property type="component" value="Unassembled WGS sequence"/>
</dbReference>
<sequence>MRGCRDARERRNEGIIPTVPFRADIIDACALVRRCRDAREQWNEGIVPSVQRMLDLADAGDWGT</sequence>
<evidence type="ECO:0000313" key="1">
    <source>
        <dbReference type="EMBL" id="KAH9309866.1"/>
    </source>
</evidence>
<organism evidence="1 2">
    <name type="scientific">Taxus chinensis</name>
    <name type="common">Chinese yew</name>
    <name type="synonym">Taxus wallichiana var. chinensis</name>
    <dbReference type="NCBI Taxonomy" id="29808"/>
    <lineage>
        <taxon>Eukaryota</taxon>
        <taxon>Viridiplantae</taxon>
        <taxon>Streptophyta</taxon>
        <taxon>Embryophyta</taxon>
        <taxon>Tracheophyta</taxon>
        <taxon>Spermatophyta</taxon>
        <taxon>Pinopsida</taxon>
        <taxon>Pinidae</taxon>
        <taxon>Conifers II</taxon>
        <taxon>Cupressales</taxon>
        <taxon>Taxaceae</taxon>
        <taxon>Taxus</taxon>
    </lineage>
</organism>
<evidence type="ECO:0000313" key="2">
    <source>
        <dbReference type="Proteomes" id="UP000824469"/>
    </source>
</evidence>
<feature type="non-terminal residue" evidence="1">
    <location>
        <position position="64"/>
    </location>
</feature>
<proteinExistence type="predicted"/>
<keyword evidence="2" id="KW-1185">Reference proteome</keyword>
<reference evidence="1 2" key="1">
    <citation type="journal article" date="2021" name="Nat. Plants">
        <title>The Taxus genome provides insights into paclitaxel biosynthesis.</title>
        <authorList>
            <person name="Xiong X."/>
            <person name="Gou J."/>
            <person name="Liao Q."/>
            <person name="Li Y."/>
            <person name="Zhou Q."/>
            <person name="Bi G."/>
            <person name="Li C."/>
            <person name="Du R."/>
            <person name="Wang X."/>
            <person name="Sun T."/>
            <person name="Guo L."/>
            <person name="Liang H."/>
            <person name="Lu P."/>
            <person name="Wu Y."/>
            <person name="Zhang Z."/>
            <person name="Ro D.K."/>
            <person name="Shang Y."/>
            <person name="Huang S."/>
            <person name="Yan J."/>
        </authorList>
    </citation>
    <scope>NUCLEOTIDE SEQUENCE [LARGE SCALE GENOMIC DNA]</scope>
    <source>
        <strain evidence="1">Ta-2019</strain>
    </source>
</reference>
<dbReference type="EMBL" id="JAHRHJ020000007">
    <property type="protein sequence ID" value="KAH9309866.1"/>
    <property type="molecule type" value="Genomic_DNA"/>
</dbReference>
<protein>
    <submittedName>
        <fullName evidence="1">Uncharacterized protein</fullName>
    </submittedName>
</protein>
<gene>
    <name evidence="1" type="ORF">KI387_037777</name>
</gene>
<comment type="caution">
    <text evidence="1">The sequence shown here is derived from an EMBL/GenBank/DDBJ whole genome shotgun (WGS) entry which is preliminary data.</text>
</comment>
<name>A0AA38FSP0_TAXCH</name>